<dbReference type="AlphaFoldDB" id="A0AAV4DEQ7"/>
<accession>A0AAV4DEQ7</accession>
<protein>
    <submittedName>
        <fullName evidence="1">Uncharacterized protein</fullName>
    </submittedName>
</protein>
<comment type="caution">
    <text evidence="1">The sequence shown here is derived from an EMBL/GenBank/DDBJ whole genome shotgun (WGS) entry which is preliminary data.</text>
</comment>
<name>A0AAV4DEQ7_9GAST</name>
<dbReference type="Proteomes" id="UP000735302">
    <property type="component" value="Unassembled WGS sequence"/>
</dbReference>
<dbReference type="EMBL" id="BLXT01007780">
    <property type="protein sequence ID" value="GFO42316.1"/>
    <property type="molecule type" value="Genomic_DNA"/>
</dbReference>
<keyword evidence="2" id="KW-1185">Reference proteome</keyword>
<evidence type="ECO:0000313" key="2">
    <source>
        <dbReference type="Proteomes" id="UP000735302"/>
    </source>
</evidence>
<proteinExistence type="predicted"/>
<sequence length="125" mass="14223">MERIWRTCFMILRPISGPKEELRPSPVDIVALVSVSLLLVICSIDDNPSWAKGDLERRNQRQERKSPGEYCPVKFCCGKDRYLVLIGMSRFAEKLGCLCTGSFPVGTILFGDTVVHRRLLHIRCL</sequence>
<evidence type="ECO:0000313" key="1">
    <source>
        <dbReference type="EMBL" id="GFO42316.1"/>
    </source>
</evidence>
<gene>
    <name evidence="1" type="ORF">PoB_006882100</name>
</gene>
<organism evidence="1 2">
    <name type="scientific">Plakobranchus ocellatus</name>
    <dbReference type="NCBI Taxonomy" id="259542"/>
    <lineage>
        <taxon>Eukaryota</taxon>
        <taxon>Metazoa</taxon>
        <taxon>Spiralia</taxon>
        <taxon>Lophotrochozoa</taxon>
        <taxon>Mollusca</taxon>
        <taxon>Gastropoda</taxon>
        <taxon>Heterobranchia</taxon>
        <taxon>Euthyneura</taxon>
        <taxon>Panpulmonata</taxon>
        <taxon>Sacoglossa</taxon>
        <taxon>Placobranchoidea</taxon>
        <taxon>Plakobranchidae</taxon>
        <taxon>Plakobranchus</taxon>
    </lineage>
</organism>
<reference evidence="1 2" key="1">
    <citation type="journal article" date="2021" name="Elife">
        <title>Chloroplast acquisition without the gene transfer in kleptoplastic sea slugs, Plakobranchus ocellatus.</title>
        <authorList>
            <person name="Maeda T."/>
            <person name="Takahashi S."/>
            <person name="Yoshida T."/>
            <person name="Shimamura S."/>
            <person name="Takaki Y."/>
            <person name="Nagai Y."/>
            <person name="Toyoda A."/>
            <person name="Suzuki Y."/>
            <person name="Arimoto A."/>
            <person name="Ishii H."/>
            <person name="Satoh N."/>
            <person name="Nishiyama T."/>
            <person name="Hasebe M."/>
            <person name="Maruyama T."/>
            <person name="Minagawa J."/>
            <person name="Obokata J."/>
            <person name="Shigenobu S."/>
        </authorList>
    </citation>
    <scope>NUCLEOTIDE SEQUENCE [LARGE SCALE GENOMIC DNA]</scope>
</reference>